<dbReference type="Gene3D" id="3.40.50.2300">
    <property type="match status" value="2"/>
</dbReference>
<dbReference type="InterPro" id="IPR004358">
    <property type="entry name" value="Sig_transdc_His_kin-like_C"/>
</dbReference>
<dbReference type="AlphaFoldDB" id="A0A178ILW0"/>
<keyword evidence="4" id="KW-0808">Transferase</keyword>
<feature type="domain" description="Response regulatory" evidence="9">
    <location>
        <begin position="847"/>
        <end position="960"/>
    </location>
</feature>
<dbReference type="OrthoDB" id="174740at2"/>
<dbReference type="InterPro" id="IPR003661">
    <property type="entry name" value="HisK_dim/P_dom"/>
</dbReference>
<feature type="modified residue" description="4-aspartylphosphate" evidence="6">
    <location>
        <position position="900"/>
    </location>
</feature>
<dbReference type="InterPro" id="IPR000700">
    <property type="entry name" value="PAS-assoc_C"/>
</dbReference>
<keyword evidence="3 6" id="KW-0597">Phosphoprotein</keyword>
<dbReference type="SMART" id="SM00387">
    <property type="entry name" value="HATPase_c"/>
    <property type="match status" value="1"/>
</dbReference>
<dbReference type="InterPro" id="IPR029016">
    <property type="entry name" value="GAF-like_dom_sf"/>
</dbReference>
<feature type="domain" description="Histidine kinase" evidence="8">
    <location>
        <begin position="584"/>
        <end position="806"/>
    </location>
</feature>
<proteinExistence type="predicted"/>
<evidence type="ECO:0000256" key="2">
    <source>
        <dbReference type="ARBA" id="ARBA00012438"/>
    </source>
</evidence>
<dbReference type="Pfam" id="PF00072">
    <property type="entry name" value="Response_reg"/>
    <property type="match status" value="2"/>
</dbReference>
<dbReference type="GO" id="GO:0006355">
    <property type="term" value="P:regulation of DNA-templated transcription"/>
    <property type="evidence" value="ECO:0007669"/>
    <property type="project" value="InterPro"/>
</dbReference>
<comment type="caution">
    <text evidence="12">The sequence shown here is derived from an EMBL/GenBank/DDBJ whole genome shotgun (WGS) entry which is preliminary data.</text>
</comment>
<evidence type="ECO:0000256" key="1">
    <source>
        <dbReference type="ARBA" id="ARBA00000085"/>
    </source>
</evidence>
<feature type="domain" description="Response regulatory" evidence="9">
    <location>
        <begin position="12"/>
        <end position="128"/>
    </location>
</feature>
<evidence type="ECO:0000259" key="10">
    <source>
        <dbReference type="PROSITE" id="PS50112"/>
    </source>
</evidence>
<evidence type="ECO:0000313" key="12">
    <source>
        <dbReference type="EMBL" id="OAM90661.1"/>
    </source>
</evidence>
<dbReference type="InterPro" id="IPR001610">
    <property type="entry name" value="PAC"/>
</dbReference>
<accession>A0A178ILW0</accession>
<evidence type="ECO:0000259" key="11">
    <source>
        <dbReference type="PROSITE" id="PS50113"/>
    </source>
</evidence>
<dbReference type="EC" id="2.7.13.3" evidence="2"/>
<dbReference type="Gene3D" id="1.10.287.130">
    <property type="match status" value="1"/>
</dbReference>
<dbReference type="FunFam" id="3.30.450.20:FF:000099">
    <property type="entry name" value="Sensory box sensor histidine kinase"/>
    <property type="match status" value="1"/>
</dbReference>
<dbReference type="Gene3D" id="3.30.450.40">
    <property type="match status" value="1"/>
</dbReference>
<comment type="catalytic activity">
    <reaction evidence="1">
        <text>ATP + protein L-histidine = ADP + protein N-phospho-L-histidine.</text>
        <dbReference type="EC" id="2.7.13.3"/>
    </reaction>
</comment>
<dbReference type="SUPFAM" id="SSF47384">
    <property type="entry name" value="Homodimeric domain of signal transducing histidine kinase"/>
    <property type="match status" value="1"/>
</dbReference>
<feature type="modified residue" description="4-aspartylphosphate" evidence="6">
    <location>
        <position position="63"/>
    </location>
</feature>
<feature type="domain" description="PAS" evidence="10">
    <location>
        <begin position="156"/>
        <end position="209"/>
    </location>
</feature>
<dbReference type="PROSITE" id="PS50109">
    <property type="entry name" value="HIS_KIN"/>
    <property type="match status" value="1"/>
</dbReference>
<dbReference type="InterPro" id="IPR000014">
    <property type="entry name" value="PAS"/>
</dbReference>
<name>A0A178ILW0_9BACT</name>
<evidence type="ECO:0000256" key="7">
    <source>
        <dbReference type="SAM" id="MobiDB-lite"/>
    </source>
</evidence>
<protein>
    <recommendedName>
        <fullName evidence="2">histidine kinase</fullName>
        <ecNumber evidence="2">2.7.13.3</ecNumber>
    </recommendedName>
</protein>
<feature type="domain" description="PAC" evidence="11">
    <location>
        <begin position="350"/>
        <end position="402"/>
    </location>
</feature>
<keyword evidence="5" id="KW-0418">Kinase</keyword>
<dbReference type="InterPro" id="IPR005467">
    <property type="entry name" value="His_kinase_dom"/>
</dbReference>
<evidence type="ECO:0000256" key="4">
    <source>
        <dbReference type="ARBA" id="ARBA00022679"/>
    </source>
</evidence>
<dbReference type="PROSITE" id="PS50113">
    <property type="entry name" value="PAC"/>
    <property type="match status" value="1"/>
</dbReference>
<evidence type="ECO:0000256" key="5">
    <source>
        <dbReference type="ARBA" id="ARBA00022777"/>
    </source>
</evidence>
<feature type="domain" description="PAS" evidence="10">
    <location>
        <begin position="277"/>
        <end position="334"/>
    </location>
</feature>
<evidence type="ECO:0000313" key="13">
    <source>
        <dbReference type="Proteomes" id="UP000078486"/>
    </source>
</evidence>
<dbReference type="InterPro" id="IPR001789">
    <property type="entry name" value="Sig_transdc_resp-reg_receiver"/>
</dbReference>
<dbReference type="InterPro" id="IPR013767">
    <property type="entry name" value="PAS_fold"/>
</dbReference>
<evidence type="ECO:0000259" key="8">
    <source>
        <dbReference type="PROSITE" id="PS50109"/>
    </source>
</evidence>
<dbReference type="SMART" id="SM00388">
    <property type="entry name" value="HisKA"/>
    <property type="match status" value="1"/>
</dbReference>
<dbReference type="InterPro" id="IPR035965">
    <property type="entry name" value="PAS-like_dom_sf"/>
</dbReference>
<dbReference type="RefSeq" id="WP_068769464.1">
    <property type="nucleotide sequence ID" value="NZ_CP109796.1"/>
</dbReference>
<reference evidence="12 13" key="1">
    <citation type="submission" date="2016-01" db="EMBL/GenBank/DDBJ databases">
        <title>High potential of lignocellulose degradation of a new Verrucomicrobia species.</title>
        <authorList>
            <person name="Wang Y."/>
            <person name="Shi Y."/>
            <person name="Qiu Z."/>
            <person name="Liu S."/>
            <person name="Yang H."/>
        </authorList>
    </citation>
    <scope>NUCLEOTIDE SEQUENCE [LARGE SCALE GENOMIC DNA]</scope>
    <source>
        <strain evidence="12 13">TSB47</strain>
    </source>
</reference>
<dbReference type="PROSITE" id="PS50112">
    <property type="entry name" value="PAS"/>
    <property type="match status" value="2"/>
</dbReference>
<dbReference type="GO" id="GO:0000155">
    <property type="term" value="F:phosphorelay sensor kinase activity"/>
    <property type="evidence" value="ECO:0007669"/>
    <property type="project" value="InterPro"/>
</dbReference>
<dbReference type="NCBIfam" id="TIGR00229">
    <property type="entry name" value="sensory_box"/>
    <property type="match status" value="2"/>
</dbReference>
<dbReference type="CDD" id="cd00156">
    <property type="entry name" value="REC"/>
    <property type="match status" value="1"/>
</dbReference>
<evidence type="ECO:0000259" key="9">
    <source>
        <dbReference type="PROSITE" id="PS50110"/>
    </source>
</evidence>
<dbReference type="PANTHER" id="PTHR43304:SF1">
    <property type="entry name" value="PAC DOMAIN-CONTAINING PROTEIN"/>
    <property type="match status" value="1"/>
</dbReference>
<dbReference type="SMART" id="SM00091">
    <property type="entry name" value="PAS"/>
    <property type="match status" value="2"/>
</dbReference>
<dbReference type="CDD" id="cd00082">
    <property type="entry name" value="HisKA"/>
    <property type="match status" value="1"/>
</dbReference>
<evidence type="ECO:0000256" key="3">
    <source>
        <dbReference type="ARBA" id="ARBA00022553"/>
    </source>
</evidence>
<dbReference type="InterPro" id="IPR011006">
    <property type="entry name" value="CheY-like_superfamily"/>
</dbReference>
<dbReference type="InterPro" id="IPR003594">
    <property type="entry name" value="HATPase_dom"/>
</dbReference>
<dbReference type="SUPFAM" id="SSF55785">
    <property type="entry name" value="PYP-like sensor domain (PAS domain)"/>
    <property type="match status" value="2"/>
</dbReference>
<dbReference type="SUPFAM" id="SSF55874">
    <property type="entry name" value="ATPase domain of HSP90 chaperone/DNA topoisomerase II/histidine kinase"/>
    <property type="match status" value="1"/>
</dbReference>
<dbReference type="SUPFAM" id="SSF52172">
    <property type="entry name" value="CheY-like"/>
    <property type="match status" value="2"/>
</dbReference>
<dbReference type="STRING" id="1184151.AW736_06995"/>
<dbReference type="CDD" id="cd00130">
    <property type="entry name" value="PAS"/>
    <property type="match status" value="2"/>
</dbReference>
<dbReference type="SMART" id="SM00086">
    <property type="entry name" value="PAC"/>
    <property type="match status" value="2"/>
</dbReference>
<dbReference type="InterPro" id="IPR036097">
    <property type="entry name" value="HisK_dim/P_sf"/>
</dbReference>
<dbReference type="Pfam" id="PF02518">
    <property type="entry name" value="HATPase_c"/>
    <property type="match status" value="1"/>
</dbReference>
<dbReference type="PANTHER" id="PTHR43304">
    <property type="entry name" value="PHYTOCHROME-LIKE PROTEIN CPH1"/>
    <property type="match status" value="1"/>
</dbReference>
<dbReference type="SMART" id="SM00448">
    <property type="entry name" value="REC"/>
    <property type="match status" value="2"/>
</dbReference>
<keyword evidence="13" id="KW-1185">Reference proteome</keyword>
<evidence type="ECO:0000256" key="6">
    <source>
        <dbReference type="PROSITE-ProRule" id="PRU00169"/>
    </source>
</evidence>
<dbReference type="Pfam" id="PF00989">
    <property type="entry name" value="PAS"/>
    <property type="match status" value="2"/>
</dbReference>
<dbReference type="Proteomes" id="UP000078486">
    <property type="component" value="Unassembled WGS sequence"/>
</dbReference>
<organism evidence="12 13">
    <name type="scientific">Termitidicoccus mucosus</name>
    <dbReference type="NCBI Taxonomy" id="1184151"/>
    <lineage>
        <taxon>Bacteria</taxon>
        <taxon>Pseudomonadati</taxon>
        <taxon>Verrucomicrobiota</taxon>
        <taxon>Opitutia</taxon>
        <taxon>Opitutales</taxon>
        <taxon>Opitutaceae</taxon>
        <taxon>Termitidicoccus</taxon>
    </lineage>
</organism>
<feature type="region of interest" description="Disordered" evidence="7">
    <location>
        <begin position="209"/>
        <end position="228"/>
    </location>
</feature>
<gene>
    <name evidence="12" type="ORF">AW736_06995</name>
</gene>
<dbReference type="PRINTS" id="PR00344">
    <property type="entry name" value="BCTRLSENSOR"/>
</dbReference>
<dbReference type="Gene3D" id="3.30.450.20">
    <property type="entry name" value="PAS domain"/>
    <property type="match status" value="2"/>
</dbReference>
<dbReference type="SUPFAM" id="SSF55781">
    <property type="entry name" value="GAF domain-like"/>
    <property type="match status" value="1"/>
</dbReference>
<dbReference type="InterPro" id="IPR052162">
    <property type="entry name" value="Sensor_kinase/Photoreceptor"/>
</dbReference>
<sequence length="965" mass="106663">MSSNPSSSAPPRILVNEDSEIDFHLLETEFRRARFACELRRTGTRAEFVQALEAFRPDLVISDYYLPGFNGIAALELTKRRLPPPPFIFLTHAAGEEIAVECLHQGAADYVLKKRLPRIVPVIQSVMSRYRSSAEYLRQTYMPGELLRLTHDLFSVTTRDGVMQSANPAWTSILGYSQAELVGRPVRALVHPDDAAIFDDWWRRLLRRASPPPGGDTTPAASPGRTPPDCECRFIHKHEGPRHLLWSALALPGDDKVCIYGHDLTERKQAESALRESETRFRRIADTAPVLIWMADARGQFFYFNNLWLEFTGRSLAQEIGQGCFDGLHPDDREAYIRRFHAHFVDRVAFRSEFRLRRHDGAYRWLVNHATPCIDAQGEFTGFIGSCFDVTEQHEVEDLLTHRALKQSALASFSRFALAPHSFDELVQRAAGLILDTLHVDCSCIFTLNPGDRTLILRHCACHKACARPGDFGRVTDTMLAREHAIQLSDDPENFPAAGALASLGMRSGLASPIGAPPHIHAFVVAFSREHRVFSSEAVDFIQGLANVLSTVHQRERVEAALAESEQKLLQSQKLEIAGLIASGVAHDFNNLLTAIRGYGELLKDNLPPDATGDVPVSLDGLLKTTSRATALVRRLLAFSRNQVLTTETIDLNTLVTDLRDLIASFLPPGIRIELKLHPQPVTLVADRNQIEQVLINLAINARDAMPDGGTLTVSTTIRELAPGEIPALRAGSYAGLSVQDTGTGMTDEVKAKIFDPFFTTKAPGRGTGLGLSICLNVIRHFHGDLLLETALGQGTTFQALLPRDPVAAEPAGNFDTDTEAYDSSMVPLPSSGDDTAKDSADESGELIYLVEDDDDIREVTTAILRSLGYRVRAFAAAAEVLAHITGKKNTETPSLLISDIFMPDMDGRKLSQHIGKIHPSLRILFMSGYVDSPAQLNDTYFIAKPFTRDTLARKVRLALDARRE</sequence>
<dbReference type="Gene3D" id="3.30.565.10">
    <property type="entry name" value="Histidine kinase-like ATPase, C-terminal domain"/>
    <property type="match status" value="1"/>
</dbReference>
<dbReference type="PROSITE" id="PS50110">
    <property type="entry name" value="RESPONSE_REGULATORY"/>
    <property type="match status" value="2"/>
</dbReference>
<dbReference type="Pfam" id="PF00512">
    <property type="entry name" value="HisKA"/>
    <property type="match status" value="1"/>
</dbReference>
<dbReference type="InterPro" id="IPR036890">
    <property type="entry name" value="HATPase_C_sf"/>
</dbReference>
<dbReference type="EMBL" id="LRRQ01000053">
    <property type="protein sequence ID" value="OAM90661.1"/>
    <property type="molecule type" value="Genomic_DNA"/>
</dbReference>